<comment type="caution">
    <text evidence="1">The sequence shown here is derived from an EMBL/GenBank/DDBJ whole genome shotgun (WGS) entry which is preliminary data.</text>
</comment>
<gene>
    <name evidence="1" type="ORF">AWB77_04612</name>
</gene>
<dbReference type="Proteomes" id="UP000054903">
    <property type="component" value="Unassembled WGS sequence"/>
</dbReference>
<reference evidence="1" key="1">
    <citation type="submission" date="2016-01" db="EMBL/GenBank/DDBJ databases">
        <authorList>
            <person name="Peeters C."/>
        </authorList>
    </citation>
    <scope>NUCLEOTIDE SEQUENCE</scope>
    <source>
        <strain evidence="1">LMG 29320</strain>
    </source>
</reference>
<accession>A0A158CVY0</accession>
<name>A0A158CVY0_9BURK</name>
<evidence type="ECO:0000313" key="1">
    <source>
        <dbReference type="EMBL" id="SAK86488.1"/>
    </source>
</evidence>
<dbReference type="EMBL" id="FCNX02000012">
    <property type="protein sequence ID" value="SAK86488.1"/>
    <property type="molecule type" value="Genomic_DNA"/>
</dbReference>
<dbReference type="RefSeq" id="WP_157694889.1">
    <property type="nucleotide sequence ID" value="NZ_FCNX02000012.1"/>
</dbReference>
<organism evidence="1 2">
    <name type="scientific">Caballeronia fortuita</name>
    <dbReference type="NCBI Taxonomy" id="1777138"/>
    <lineage>
        <taxon>Bacteria</taxon>
        <taxon>Pseudomonadati</taxon>
        <taxon>Pseudomonadota</taxon>
        <taxon>Betaproteobacteria</taxon>
        <taxon>Burkholderiales</taxon>
        <taxon>Burkholderiaceae</taxon>
        <taxon>Caballeronia</taxon>
    </lineage>
</organism>
<proteinExistence type="predicted"/>
<dbReference type="AlphaFoldDB" id="A0A158CVY0"/>
<protein>
    <submittedName>
        <fullName evidence="1">Uncharacterized protein</fullName>
    </submittedName>
</protein>
<evidence type="ECO:0000313" key="2">
    <source>
        <dbReference type="Proteomes" id="UP000054903"/>
    </source>
</evidence>
<sequence>MTIFVSNGLPTWLTIALFKRAVARNVGDDVAGFDCLRDFIRKTNHRLAIFRTLMSQHFECIALTQSLARAESP</sequence>
<keyword evidence="2" id="KW-1185">Reference proteome</keyword>